<protein>
    <submittedName>
        <fullName evidence="1">Uncharacterized protein</fullName>
    </submittedName>
</protein>
<organism evidence="1 2">
    <name type="scientific">Eubacterium multiforme</name>
    <dbReference type="NCBI Taxonomy" id="83339"/>
    <lineage>
        <taxon>Bacteria</taxon>
        <taxon>Bacillati</taxon>
        <taxon>Bacillota</taxon>
        <taxon>Clostridia</taxon>
        <taxon>Eubacteriales</taxon>
        <taxon>Eubacteriaceae</taxon>
        <taxon>Eubacterium</taxon>
    </lineage>
</organism>
<gene>
    <name evidence="1" type="ORF">J2S18_000373</name>
</gene>
<dbReference type="EMBL" id="JAUSUF010000001">
    <property type="protein sequence ID" value="MDQ0148456.1"/>
    <property type="molecule type" value="Genomic_DNA"/>
</dbReference>
<comment type="caution">
    <text evidence="1">The sequence shown here is derived from an EMBL/GenBank/DDBJ whole genome shotgun (WGS) entry which is preliminary data.</text>
</comment>
<dbReference type="Proteomes" id="UP001228504">
    <property type="component" value="Unassembled WGS sequence"/>
</dbReference>
<reference evidence="1 2" key="1">
    <citation type="submission" date="2023-07" db="EMBL/GenBank/DDBJ databases">
        <title>Genomic Encyclopedia of Type Strains, Phase IV (KMG-IV): sequencing the most valuable type-strain genomes for metagenomic binning, comparative biology and taxonomic classification.</title>
        <authorList>
            <person name="Goeker M."/>
        </authorList>
    </citation>
    <scope>NUCLEOTIDE SEQUENCE [LARGE SCALE GENOMIC DNA]</scope>
    <source>
        <strain evidence="1 2">DSM 20694</strain>
    </source>
</reference>
<proteinExistence type="predicted"/>
<sequence>MKKNIFLLALLIAIVSGAYIGVNDYMKVNATKAYVDLLLCEAIDQLATIDYRSNPTQGDYNSARSVKVFKDAENYIPLRLKNDYYDCLKLLKYKNGDEFFYKRESLINSLGNLLEKFNVPIDYIQKESSLVQSKFN</sequence>
<name>A0ABT9UQM9_9FIRM</name>
<dbReference type="RefSeq" id="WP_307482505.1">
    <property type="nucleotide sequence ID" value="NZ_JAUSUF010000001.1"/>
</dbReference>
<evidence type="ECO:0000313" key="1">
    <source>
        <dbReference type="EMBL" id="MDQ0148456.1"/>
    </source>
</evidence>
<keyword evidence="2" id="KW-1185">Reference proteome</keyword>
<accession>A0ABT9UQM9</accession>
<evidence type="ECO:0000313" key="2">
    <source>
        <dbReference type="Proteomes" id="UP001228504"/>
    </source>
</evidence>